<keyword evidence="1" id="KW-0732">Signal</keyword>
<dbReference type="PANTHER" id="PTHR43264">
    <property type="match status" value="1"/>
</dbReference>
<evidence type="ECO:0000313" key="3">
    <source>
        <dbReference type="EMBL" id="EAQ81693.1"/>
    </source>
</evidence>
<evidence type="ECO:0000313" key="4">
    <source>
        <dbReference type="Proteomes" id="UP000004358"/>
    </source>
</evidence>
<dbReference type="InterPro" id="IPR001910">
    <property type="entry name" value="Inosine/uridine_hydrolase_dom"/>
</dbReference>
<keyword evidence="3" id="KW-0378">Hydrolase</keyword>
<dbReference type="eggNOG" id="COG1957">
    <property type="taxonomic scope" value="Bacteria"/>
</dbReference>
<organism evidence="3 4">
    <name type="scientific">Blastopirellula marina DSM 3645</name>
    <dbReference type="NCBI Taxonomy" id="314230"/>
    <lineage>
        <taxon>Bacteria</taxon>
        <taxon>Pseudomonadati</taxon>
        <taxon>Planctomycetota</taxon>
        <taxon>Planctomycetia</taxon>
        <taxon>Pirellulales</taxon>
        <taxon>Pirellulaceae</taxon>
        <taxon>Blastopirellula</taxon>
    </lineage>
</organism>
<dbReference type="CDD" id="cd02652">
    <property type="entry name" value="nuc_hydro_2"/>
    <property type="match status" value="1"/>
</dbReference>
<dbReference type="AlphaFoldDB" id="A3ZPL5"/>
<dbReference type="InterPro" id="IPR036452">
    <property type="entry name" value="Ribo_hydro-like"/>
</dbReference>
<evidence type="ECO:0000259" key="2">
    <source>
        <dbReference type="Pfam" id="PF01156"/>
    </source>
</evidence>
<feature type="domain" description="Inosine/uridine-preferring nucleoside hydrolase" evidence="2">
    <location>
        <begin position="39"/>
        <end position="296"/>
    </location>
</feature>
<evidence type="ECO:0000256" key="1">
    <source>
        <dbReference type="SAM" id="SignalP"/>
    </source>
</evidence>
<dbReference type="SUPFAM" id="SSF53590">
    <property type="entry name" value="Nucleoside hydrolase"/>
    <property type="match status" value="1"/>
</dbReference>
<comment type="caution">
    <text evidence="3">The sequence shown here is derived from an EMBL/GenBank/DDBJ whole genome shotgun (WGS) entry which is preliminary data.</text>
</comment>
<gene>
    <name evidence="3" type="ORF">DSM3645_28967</name>
</gene>
<dbReference type="STRING" id="314230.DSM3645_28967"/>
<dbReference type="Proteomes" id="UP000004358">
    <property type="component" value="Unassembled WGS sequence"/>
</dbReference>
<feature type="signal peptide" evidence="1">
    <location>
        <begin position="1"/>
        <end position="30"/>
    </location>
</feature>
<dbReference type="PANTHER" id="PTHR43264:SF1">
    <property type="entry name" value="INOSINE_URIDINE-PREFERRING NUCLEOSIDE HYDROLASE DOMAIN-CONTAINING PROTEIN"/>
    <property type="match status" value="1"/>
</dbReference>
<accession>A3ZPL5</accession>
<dbReference type="Gene3D" id="3.90.245.10">
    <property type="entry name" value="Ribonucleoside hydrolase-like"/>
    <property type="match status" value="1"/>
</dbReference>
<proteinExistence type="predicted"/>
<dbReference type="GO" id="GO:0016799">
    <property type="term" value="F:hydrolase activity, hydrolyzing N-glycosyl compounds"/>
    <property type="evidence" value="ECO:0007669"/>
    <property type="project" value="InterPro"/>
</dbReference>
<protein>
    <submittedName>
        <fullName evidence="3">Nucleoside hydrolase-like protein</fullName>
    </submittedName>
</protein>
<dbReference type="HOGENOM" id="CLU_055874_0_0_0"/>
<reference evidence="3 4" key="1">
    <citation type="submission" date="2006-02" db="EMBL/GenBank/DDBJ databases">
        <authorList>
            <person name="Amann R."/>
            <person name="Ferriera S."/>
            <person name="Johnson J."/>
            <person name="Kravitz S."/>
            <person name="Halpern A."/>
            <person name="Remington K."/>
            <person name="Beeson K."/>
            <person name="Tran B."/>
            <person name="Rogers Y.-H."/>
            <person name="Friedman R."/>
            <person name="Venter J.C."/>
        </authorList>
    </citation>
    <scope>NUCLEOTIDE SEQUENCE [LARGE SCALE GENOMIC DNA]</scope>
    <source>
        <strain evidence="3 4">DSM 3645</strain>
    </source>
</reference>
<sequence length="353" mass="38773">MLEGFRNVKLIARYVLTCAFVTLFMSTAIAQSPPQPIPLIFDTDIGNDCDDVLALGMIHALQSRGECELLAVTITKDNPLAAAFTDCVNTFYGRPDIPIGVCHSGVTPEPGSFNGLADTTDEGKLRYPHDLLSGETAVDAVTLLRTTLAGAEDHSVVICQVGFFTNLANLIDSPGDDISPLSGADLVKRKVRLLSVMAGSFVDNVDPATGQRKRLGEYNVIKDLAAARRLANRWPTPIIWSGYEIGIALRYPYRSIVNDYNYAAHHPLVESYNRFTKPPHHRPTWDLTTVLYPVRPDRGYFELSPAGDVTIDENGYTNFVASPKGRDHYLIAPDAQKERTLEALTLLSSQPPE</sequence>
<name>A3ZPL5_9BACT</name>
<feature type="chain" id="PRO_5002665177" evidence="1">
    <location>
        <begin position="31"/>
        <end position="353"/>
    </location>
</feature>
<dbReference type="EMBL" id="AANZ01000004">
    <property type="protein sequence ID" value="EAQ81693.1"/>
    <property type="molecule type" value="Genomic_DNA"/>
</dbReference>
<dbReference type="Pfam" id="PF01156">
    <property type="entry name" value="IU_nuc_hydro"/>
    <property type="match status" value="1"/>
</dbReference>